<dbReference type="Gene3D" id="3.40.1440.10">
    <property type="entry name" value="GIY-YIG endonuclease"/>
    <property type="match status" value="1"/>
</dbReference>
<evidence type="ECO:0000313" key="4">
    <source>
        <dbReference type="Proteomes" id="UP001501047"/>
    </source>
</evidence>
<accession>A0ABN1KJX3</accession>
<organism evidence="3 4">
    <name type="scientific">Clostridium subterminale</name>
    <dbReference type="NCBI Taxonomy" id="1550"/>
    <lineage>
        <taxon>Bacteria</taxon>
        <taxon>Bacillati</taxon>
        <taxon>Bacillota</taxon>
        <taxon>Clostridia</taxon>
        <taxon>Eubacteriales</taxon>
        <taxon>Clostridiaceae</taxon>
        <taxon>Clostridium</taxon>
    </lineage>
</organism>
<gene>
    <name evidence="3" type="ORF">GCM10008908_09310</name>
</gene>
<evidence type="ECO:0000313" key="3">
    <source>
        <dbReference type="EMBL" id="GAA0768676.1"/>
    </source>
</evidence>
<sequence>MESEERKEYKRQWYLKNKERIKEMNKNNPLFKERRRRESKRQREDNPEYFKNYYQKNKDKWKFYNNKDSFNCVYRFISKSGEILRIGSTGNLKLRIANYMSNGLMSDKLEDIRLKEWFSLLELDRIEYILCSDRETAYLVEYNLIQRNVPRFNIAENLDMEEWDEDVEDLWQKWEGLDYYKCKYKALCNENL</sequence>
<feature type="domain" description="GIY-YIG" evidence="2">
    <location>
        <begin position="69"/>
        <end position="154"/>
    </location>
</feature>
<evidence type="ECO:0000259" key="2">
    <source>
        <dbReference type="PROSITE" id="PS50164"/>
    </source>
</evidence>
<dbReference type="RefSeq" id="WP_343824069.1">
    <property type="nucleotide sequence ID" value="NZ_BAAACI010000001.1"/>
</dbReference>
<dbReference type="Proteomes" id="UP001501047">
    <property type="component" value="Unassembled WGS sequence"/>
</dbReference>
<proteinExistence type="predicted"/>
<dbReference type="EMBL" id="BAAACI010000001">
    <property type="protein sequence ID" value="GAA0768676.1"/>
    <property type="molecule type" value="Genomic_DNA"/>
</dbReference>
<protein>
    <recommendedName>
        <fullName evidence="2">GIY-YIG domain-containing protein</fullName>
    </recommendedName>
</protein>
<dbReference type="InterPro" id="IPR035901">
    <property type="entry name" value="GIY-YIG_endonuc_sf"/>
</dbReference>
<dbReference type="InterPro" id="IPR000305">
    <property type="entry name" value="GIY-YIG_endonuc"/>
</dbReference>
<keyword evidence="4" id="KW-1185">Reference proteome</keyword>
<feature type="region of interest" description="Disordered" evidence="1">
    <location>
        <begin position="24"/>
        <end position="48"/>
    </location>
</feature>
<name>A0ABN1KJX3_CLOSU</name>
<dbReference type="PROSITE" id="PS50164">
    <property type="entry name" value="GIY_YIG"/>
    <property type="match status" value="1"/>
</dbReference>
<dbReference type="SUPFAM" id="SSF82771">
    <property type="entry name" value="GIY-YIG endonuclease"/>
    <property type="match status" value="1"/>
</dbReference>
<comment type="caution">
    <text evidence="3">The sequence shown here is derived from an EMBL/GenBank/DDBJ whole genome shotgun (WGS) entry which is preliminary data.</text>
</comment>
<evidence type="ECO:0000256" key="1">
    <source>
        <dbReference type="SAM" id="MobiDB-lite"/>
    </source>
</evidence>
<reference evidence="3 4" key="1">
    <citation type="journal article" date="2019" name="Int. J. Syst. Evol. Microbiol.">
        <title>The Global Catalogue of Microorganisms (GCM) 10K type strain sequencing project: providing services to taxonomists for standard genome sequencing and annotation.</title>
        <authorList>
            <consortium name="The Broad Institute Genomics Platform"/>
            <consortium name="The Broad Institute Genome Sequencing Center for Infectious Disease"/>
            <person name="Wu L."/>
            <person name="Ma J."/>
        </authorList>
    </citation>
    <scope>NUCLEOTIDE SEQUENCE [LARGE SCALE GENOMIC DNA]</scope>
    <source>
        <strain evidence="3 4">JCM 1417</strain>
    </source>
</reference>